<reference evidence="3" key="1">
    <citation type="submission" date="2012-06" db="EMBL/GenBank/DDBJ databases">
        <title>Complete sequence of chromosome of Desulfomonile tiedjei DSM 6799.</title>
        <authorList>
            <person name="Lucas S."/>
            <person name="Copeland A."/>
            <person name="Lapidus A."/>
            <person name="Glavina del Rio T."/>
            <person name="Dalin E."/>
            <person name="Tice H."/>
            <person name="Bruce D."/>
            <person name="Goodwin L."/>
            <person name="Pitluck S."/>
            <person name="Peters L."/>
            <person name="Ovchinnikova G."/>
            <person name="Zeytun A."/>
            <person name="Lu M."/>
            <person name="Kyrpides N."/>
            <person name="Mavromatis K."/>
            <person name="Ivanova N."/>
            <person name="Brettin T."/>
            <person name="Detter J.C."/>
            <person name="Han C."/>
            <person name="Larimer F."/>
            <person name="Land M."/>
            <person name="Hauser L."/>
            <person name="Markowitz V."/>
            <person name="Cheng J.-F."/>
            <person name="Hugenholtz P."/>
            <person name="Woyke T."/>
            <person name="Wu D."/>
            <person name="Spring S."/>
            <person name="Schroeder M."/>
            <person name="Brambilla E."/>
            <person name="Klenk H.-P."/>
            <person name="Eisen J.A."/>
        </authorList>
    </citation>
    <scope>NUCLEOTIDE SEQUENCE [LARGE SCALE GENOMIC DNA]</scope>
    <source>
        <strain evidence="3">ATCC 49306 / DSM 6799 / DCB-1</strain>
    </source>
</reference>
<feature type="region of interest" description="Disordered" evidence="1">
    <location>
        <begin position="1"/>
        <end position="65"/>
    </location>
</feature>
<evidence type="ECO:0000313" key="3">
    <source>
        <dbReference type="Proteomes" id="UP000006055"/>
    </source>
</evidence>
<accession>I4C915</accession>
<evidence type="ECO:0000256" key="1">
    <source>
        <dbReference type="SAM" id="MobiDB-lite"/>
    </source>
</evidence>
<feature type="compositionally biased region" description="Basic and acidic residues" evidence="1">
    <location>
        <begin position="1"/>
        <end position="38"/>
    </location>
</feature>
<sequence length="292" mass="33590">MTAREGVKPKTGSETKRERDRKIAKPKTEAQDLVKPENLEEPQILEEPKIEVRDSLEPDKLEEPQQDTAILSTEEAGADVMAMAGPDRLKEMLGELRAKDKITTDDGAEIEFDRETKEYFIRACEEAYPIIGQALKSMYEMGRFLHGVRAELKPRKLYNTWLEFTGIPRRTAHNYLQAYERFQDRLPQYSYLGIKKLLIASRLPDSAEYIDKNIQRIAKESAAELEKEVKALLAKERPKDSGRGRKSNRLDVGNYVLRPSLDGKKLTIEGLSEKKRTELIEIIKSWLLQENQ</sequence>
<gene>
    <name evidence="2" type="ordered locus">Desti_3402</name>
</gene>
<dbReference type="EMBL" id="CP003360">
    <property type="protein sequence ID" value="AFM26056.1"/>
    <property type="molecule type" value="Genomic_DNA"/>
</dbReference>
<dbReference type="RefSeq" id="WP_014811190.1">
    <property type="nucleotide sequence ID" value="NC_018025.1"/>
</dbReference>
<keyword evidence="3" id="KW-1185">Reference proteome</keyword>
<organism evidence="2 3">
    <name type="scientific">Desulfomonile tiedjei (strain ATCC 49306 / DSM 6799 / DCB-1)</name>
    <dbReference type="NCBI Taxonomy" id="706587"/>
    <lineage>
        <taxon>Bacteria</taxon>
        <taxon>Pseudomonadati</taxon>
        <taxon>Thermodesulfobacteriota</taxon>
        <taxon>Desulfomonilia</taxon>
        <taxon>Desulfomonilales</taxon>
        <taxon>Desulfomonilaceae</taxon>
        <taxon>Desulfomonile</taxon>
    </lineage>
</organism>
<evidence type="ECO:0000313" key="2">
    <source>
        <dbReference type="EMBL" id="AFM26056.1"/>
    </source>
</evidence>
<dbReference type="Proteomes" id="UP000006055">
    <property type="component" value="Chromosome"/>
</dbReference>
<name>I4C915_DESTA</name>
<proteinExistence type="predicted"/>
<dbReference type="KEGG" id="dti:Desti_3402"/>
<dbReference type="AlphaFoldDB" id="I4C915"/>
<dbReference type="HOGENOM" id="CLU_952263_0_0_7"/>
<feature type="compositionally biased region" description="Basic and acidic residues" evidence="1">
    <location>
        <begin position="46"/>
        <end position="63"/>
    </location>
</feature>
<protein>
    <submittedName>
        <fullName evidence="2">Uncharacterized protein</fullName>
    </submittedName>
</protein>